<evidence type="ECO:0000313" key="5">
    <source>
        <dbReference type="EMBL" id="ROO82973.1"/>
    </source>
</evidence>
<evidence type="ECO:0000313" key="6">
    <source>
        <dbReference type="Proteomes" id="UP000272400"/>
    </source>
</evidence>
<dbReference type="Pfam" id="PF19344">
    <property type="entry name" value="TetR_C_32"/>
    <property type="match status" value="1"/>
</dbReference>
<dbReference type="InterPro" id="IPR045823">
    <property type="entry name" value="TetR_C_32"/>
</dbReference>
<evidence type="ECO:0000256" key="1">
    <source>
        <dbReference type="ARBA" id="ARBA00023125"/>
    </source>
</evidence>
<keyword evidence="6" id="KW-1185">Reference proteome</keyword>
<sequence length="238" mass="24629">MEDRVKGPYDDPVANQRGRGRPAGPGVDPEQRRADLLDAAEEALRLHGPTASLSDMARASGYARSAVYAVFPSRPAVLAALGHRHADRLMAAMLTALGGPGPAEDRFHAMLDVLFAWAEREPSLYRALARPPDGPATGSPARPGTPGARHQAHGYGPGTLVTGLAEAIEAMLTATGTPPELAAPSAQAMLGSATAAIDWWLAAGAALPRAALVTQIGSLAWHGGAELLASWFTGPSEP</sequence>
<dbReference type="InterPro" id="IPR050109">
    <property type="entry name" value="HTH-type_TetR-like_transc_reg"/>
</dbReference>
<evidence type="ECO:0000256" key="3">
    <source>
        <dbReference type="SAM" id="MobiDB-lite"/>
    </source>
</evidence>
<organism evidence="5 6">
    <name type="scientific">Actinocorallia herbida</name>
    <dbReference type="NCBI Taxonomy" id="58109"/>
    <lineage>
        <taxon>Bacteria</taxon>
        <taxon>Bacillati</taxon>
        <taxon>Actinomycetota</taxon>
        <taxon>Actinomycetes</taxon>
        <taxon>Streptosporangiales</taxon>
        <taxon>Thermomonosporaceae</taxon>
        <taxon>Actinocorallia</taxon>
    </lineage>
</organism>
<dbReference type="PANTHER" id="PTHR30055:SF227">
    <property type="entry name" value="TRANSCRIPTIONAL REGULATORY PROTEIN (PROBABLY TETR-FAMILY)-RELATED"/>
    <property type="match status" value="1"/>
</dbReference>
<keyword evidence="1 2" id="KW-0238">DNA-binding</keyword>
<dbReference type="GO" id="GO:0000976">
    <property type="term" value="F:transcription cis-regulatory region binding"/>
    <property type="evidence" value="ECO:0007669"/>
    <property type="project" value="TreeGrafter"/>
</dbReference>
<proteinExistence type="predicted"/>
<dbReference type="AlphaFoldDB" id="A0A3N1CNX0"/>
<feature type="domain" description="HTH tetR-type" evidence="4">
    <location>
        <begin position="30"/>
        <end position="89"/>
    </location>
</feature>
<dbReference type="Pfam" id="PF00440">
    <property type="entry name" value="TetR_N"/>
    <property type="match status" value="1"/>
</dbReference>
<dbReference type="GO" id="GO:0003700">
    <property type="term" value="F:DNA-binding transcription factor activity"/>
    <property type="evidence" value="ECO:0007669"/>
    <property type="project" value="TreeGrafter"/>
</dbReference>
<comment type="caution">
    <text evidence="5">The sequence shown here is derived from an EMBL/GenBank/DDBJ whole genome shotgun (WGS) entry which is preliminary data.</text>
</comment>
<feature type="region of interest" description="Disordered" evidence="3">
    <location>
        <begin position="1"/>
        <end position="30"/>
    </location>
</feature>
<dbReference type="Gene3D" id="1.10.357.10">
    <property type="entry name" value="Tetracycline Repressor, domain 2"/>
    <property type="match status" value="1"/>
</dbReference>
<dbReference type="PROSITE" id="PS50977">
    <property type="entry name" value="HTH_TETR_2"/>
    <property type="match status" value="1"/>
</dbReference>
<evidence type="ECO:0000256" key="2">
    <source>
        <dbReference type="PROSITE-ProRule" id="PRU00335"/>
    </source>
</evidence>
<dbReference type="InterPro" id="IPR001647">
    <property type="entry name" value="HTH_TetR"/>
</dbReference>
<protein>
    <submittedName>
        <fullName evidence="5">TetR family transcriptional regulator</fullName>
    </submittedName>
</protein>
<evidence type="ECO:0000259" key="4">
    <source>
        <dbReference type="PROSITE" id="PS50977"/>
    </source>
</evidence>
<name>A0A3N1CNX0_9ACTN</name>
<feature type="region of interest" description="Disordered" evidence="3">
    <location>
        <begin position="129"/>
        <end position="152"/>
    </location>
</feature>
<gene>
    <name evidence="5" type="ORF">EDD29_0461</name>
</gene>
<dbReference type="PANTHER" id="PTHR30055">
    <property type="entry name" value="HTH-TYPE TRANSCRIPTIONAL REGULATOR RUTR"/>
    <property type="match status" value="1"/>
</dbReference>
<feature type="DNA-binding region" description="H-T-H motif" evidence="2">
    <location>
        <begin position="52"/>
        <end position="71"/>
    </location>
</feature>
<dbReference type="Proteomes" id="UP000272400">
    <property type="component" value="Unassembled WGS sequence"/>
</dbReference>
<reference evidence="5 6" key="1">
    <citation type="submission" date="2018-11" db="EMBL/GenBank/DDBJ databases">
        <title>Sequencing the genomes of 1000 actinobacteria strains.</title>
        <authorList>
            <person name="Klenk H.-P."/>
        </authorList>
    </citation>
    <scope>NUCLEOTIDE SEQUENCE [LARGE SCALE GENOMIC DNA]</scope>
    <source>
        <strain evidence="5 6">DSM 44254</strain>
    </source>
</reference>
<dbReference type="EMBL" id="RJKE01000001">
    <property type="protein sequence ID" value="ROO82973.1"/>
    <property type="molecule type" value="Genomic_DNA"/>
</dbReference>
<accession>A0A3N1CNX0</accession>
<dbReference type="SUPFAM" id="SSF46689">
    <property type="entry name" value="Homeodomain-like"/>
    <property type="match status" value="1"/>
</dbReference>
<dbReference type="InterPro" id="IPR009057">
    <property type="entry name" value="Homeodomain-like_sf"/>
</dbReference>